<reference evidence="3" key="2">
    <citation type="submission" date="2015-01" db="EMBL/GenBank/DDBJ databases">
        <title>Evolutionary Origins and Diversification of the Mycorrhizal Mutualists.</title>
        <authorList>
            <consortium name="DOE Joint Genome Institute"/>
            <consortium name="Mycorrhizal Genomics Consortium"/>
            <person name="Kohler A."/>
            <person name="Kuo A."/>
            <person name="Nagy L.G."/>
            <person name="Floudas D."/>
            <person name="Copeland A."/>
            <person name="Barry K.W."/>
            <person name="Cichocki N."/>
            <person name="Veneault-Fourrey C."/>
            <person name="LaButti K."/>
            <person name="Lindquist E.A."/>
            <person name="Lipzen A."/>
            <person name="Lundell T."/>
            <person name="Morin E."/>
            <person name="Murat C."/>
            <person name="Riley R."/>
            <person name="Ohm R."/>
            <person name="Sun H."/>
            <person name="Tunlid A."/>
            <person name="Henrissat B."/>
            <person name="Grigoriev I.V."/>
            <person name="Hibbett D.S."/>
            <person name="Martin F."/>
        </authorList>
    </citation>
    <scope>NUCLEOTIDE SEQUENCE [LARGE SCALE GENOMIC DNA]</scope>
    <source>
        <strain evidence="3">h7</strain>
    </source>
</reference>
<dbReference type="Proteomes" id="UP000053424">
    <property type="component" value="Unassembled WGS sequence"/>
</dbReference>
<sequence length="89" mass="9920">MTSKATTKPLKPARNVHHQPSVEEIEDEQHMQPRRDVPKKASHILELADGSDDNDDAPELVAIEDSEDEDDQEAAAESMEADLNCLLKE</sequence>
<dbReference type="AlphaFoldDB" id="A0A0C2Y0Y2"/>
<feature type="region of interest" description="Disordered" evidence="1">
    <location>
        <begin position="1"/>
        <end position="89"/>
    </location>
</feature>
<name>A0A0C2Y0Y2_HEBCY</name>
<dbReference type="HOGENOM" id="CLU_2454993_0_0_1"/>
<gene>
    <name evidence="2" type="ORF">M413DRAFT_33042</name>
</gene>
<organism evidence="2 3">
    <name type="scientific">Hebeloma cylindrosporum</name>
    <dbReference type="NCBI Taxonomy" id="76867"/>
    <lineage>
        <taxon>Eukaryota</taxon>
        <taxon>Fungi</taxon>
        <taxon>Dikarya</taxon>
        <taxon>Basidiomycota</taxon>
        <taxon>Agaricomycotina</taxon>
        <taxon>Agaricomycetes</taxon>
        <taxon>Agaricomycetidae</taxon>
        <taxon>Agaricales</taxon>
        <taxon>Agaricineae</taxon>
        <taxon>Hymenogastraceae</taxon>
        <taxon>Hebeloma</taxon>
    </lineage>
</organism>
<evidence type="ECO:0000313" key="3">
    <source>
        <dbReference type="Proteomes" id="UP000053424"/>
    </source>
</evidence>
<evidence type="ECO:0000313" key="2">
    <source>
        <dbReference type="EMBL" id="KIM34757.1"/>
    </source>
</evidence>
<proteinExistence type="predicted"/>
<keyword evidence="3" id="KW-1185">Reference proteome</keyword>
<feature type="compositionally biased region" description="Basic and acidic residues" evidence="1">
    <location>
        <begin position="28"/>
        <end position="39"/>
    </location>
</feature>
<evidence type="ECO:0000256" key="1">
    <source>
        <dbReference type="SAM" id="MobiDB-lite"/>
    </source>
</evidence>
<protein>
    <submittedName>
        <fullName evidence="2">Uncharacterized protein</fullName>
    </submittedName>
</protein>
<accession>A0A0C2Y0Y2</accession>
<reference evidence="2 3" key="1">
    <citation type="submission" date="2014-04" db="EMBL/GenBank/DDBJ databases">
        <authorList>
            <consortium name="DOE Joint Genome Institute"/>
            <person name="Kuo A."/>
            <person name="Gay G."/>
            <person name="Dore J."/>
            <person name="Kohler A."/>
            <person name="Nagy L.G."/>
            <person name="Floudas D."/>
            <person name="Copeland A."/>
            <person name="Barry K.W."/>
            <person name="Cichocki N."/>
            <person name="Veneault-Fourrey C."/>
            <person name="LaButti K."/>
            <person name="Lindquist E.A."/>
            <person name="Lipzen A."/>
            <person name="Lundell T."/>
            <person name="Morin E."/>
            <person name="Murat C."/>
            <person name="Sun H."/>
            <person name="Tunlid A."/>
            <person name="Henrissat B."/>
            <person name="Grigoriev I.V."/>
            <person name="Hibbett D.S."/>
            <person name="Martin F."/>
            <person name="Nordberg H.P."/>
            <person name="Cantor M.N."/>
            <person name="Hua S.X."/>
        </authorList>
    </citation>
    <scope>NUCLEOTIDE SEQUENCE [LARGE SCALE GENOMIC DNA]</scope>
    <source>
        <strain evidence="3">h7</strain>
    </source>
</reference>
<feature type="compositionally biased region" description="Acidic residues" evidence="1">
    <location>
        <begin position="49"/>
        <end position="74"/>
    </location>
</feature>
<dbReference type="EMBL" id="KN831859">
    <property type="protein sequence ID" value="KIM34757.1"/>
    <property type="molecule type" value="Genomic_DNA"/>
</dbReference>